<sequence length="162" mass="18703">MIIRHANESDYVSVIHVINDWWGGRQMADMLPKLFFQHFQTSSFIAEQDNEMIGFLVGFLSQTYPDEAYIHFVGVHPAYRRMGVARRLYERFFSVAARHGRTTVRCITSPVNQTSIRFHTRMGFSIEPGDGEVDGIPYTSNYDGRGHDRVLFVKTLPPQEED</sequence>
<evidence type="ECO:0000313" key="2">
    <source>
        <dbReference type="EMBL" id="MDA5107264.1"/>
    </source>
</evidence>
<dbReference type="PANTHER" id="PTHR43072:SF36">
    <property type="entry name" value="RIBOSOMAL-PROTEIN-ALANINE ACETYLTRANSFERASE"/>
    <property type="match status" value="1"/>
</dbReference>
<gene>
    <name evidence="2" type="ORF">O3V59_02745</name>
</gene>
<feature type="domain" description="N-acetyltransferase" evidence="1">
    <location>
        <begin position="1"/>
        <end position="157"/>
    </location>
</feature>
<dbReference type="PROSITE" id="PS51186">
    <property type="entry name" value="GNAT"/>
    <property type="match status" value="1"/>
</dbReference>
<dbReference type="InterPro" id="IPR017255">
    <property type="entry name" value="AcTrfase_GNAT_prd"/>
</dbReference>
<dbReference type="FunFam" id="3.40.630.30:FF:000133">
    <property type="entry name" value="Acetyltransferase, GNAT family"/>
    <property type="match status" value="1"/>
</dbReference>
<evidence type="ECO:0000259" key="1">
    <source>
        <dbReference type="PROSITE" id="PS51186"/>
    </source>
</evidence>
<evidence type="ECO:0000313" key="3">
    <source>
        <dbReference type="Proteomes" id="UP001151071"/>
    </source>
</evidence>
<dbReference type="Pfam" id="PF00583">
    <property type="entry name" value="Acetyltransf_1"/>
    <property type="match status" value="1"/>
</dbReference>
<protein>
    <submittedName>
        <fullName evidence="2">GNAT family N-acetyltransferase</fullName>
    </submittedName>
</protein>
<organism evidence="2 3">
    <name type="scientific">Brevibacillus thermoruber</name>
    <dbReference type="NCBI Taxonomy" id="33942"/>
    <lineage>
        <taxon>Bacteria</taxon>
        <taxon>Bacillati</taxon>
        <taxon>Bacillota</taxon>
        <taxon>Bacilli</taxon>
        <taxon>Bacillales</taxon>
        <taxon>Paenibacillaceae</taxon>
        <taxon>Brevibacillus</taxon>
    </lineage>
</organism>
<accession>A0A9X3TML2</accession>
<proteinExistence type="predicted"/>
<keyword evidence="3" id="KW-1185">Reference proteome</keyword>
<dbReference type="RefSeq" id="WP_271139449.1">
    <property type="nucleotide sequence ID" value="NZ_JAPYYP010000002.1"/>
</dbReference>
<dbReference type="EMBL" id="JAPYYP010000002">
    <property type="protein sequence ID" value="MDA5107264.1"/>
    <property type="molecule type" value="Genomic_DNA"/>
</dbReference>
<dbReference type="PIRSF" id="PIRSF037663">
    <property type="entry name" value="Acetyltransf_GNAT_prd"/>
    <property type="match status" value="1"/>
</dbReference>
<reference evidence="2" key="1">
    <citation type="submission" date="2022-12" db="EMBL/GenBank/DDBJ databases">
        <title>Draft genome sequence of the thermophilic strain Brevibacillus thermoruber HT42, isolated from Los Humeros, Puebla, Mexico, with biotechnological potential.</title>
        <authorList>
            <person name="Lara Sanchez J."/>
            <person name="Solis Palacios R."/>
            <person name="Bustos Baena A.S."/>
            <person name="Ruz Baez A.E."/>
            <person name="Espinosa Luna G."/>
            <person name="Oliart Ros R.M."/>
        </authorList>
    </citation>
    <scope>NUCLEOTIDE SEQUENCE</scope>
    <source>
        <strain evidence="2">HT42</strain>
    </source>
</reference>
<dbReference type="SUPFAM" id="SSF55729">
    <property type="entry name" value="Acyl-CoA N-acyltransferases (Nat)"/>
    <property type="match status" value="1"/>
</dbReference>
<dbReference type="InterPro" id="IPR016181">
    <property type="entry name" value="Acyl_CoA_acyltransferase"/>
</dbReference>
<dbReference type="CDD" id="cd04301">
    <property type="entry name" value="NAT_SF"/>
    <property type="match status" value="1"/>
</dbReference>
<name>A0A9X3TML2_9BACL</name>
<dbReference type="Gene3D" id="3.40.630.30">
    <property type="match status" value="1"/>
</dbReference>
<comment type="caution">
    <text evidence="2">The sequence shown here is derived from an EMBL/GenBank/DDBJ whole genome shotgun (WGS) entry which is preliminary data.</text>
</comment>
<dbReference type="PANTHER" id="PTHR43072">
    <property type="entry name" value="N-ACETYLTRANSFERASE"/>
    <property type="match status" value="1"/>
</dbReference>
<dbReference type="AlphaFoldDB" id="A0A9X3TML2"/>
<dbReference type="InterPro" id="IPR000182">
    <property type="entry name" value="GNAT_dom"/>
</dbReference>
<dbReference type="Proteomes" id="UP001151071">
    <property type="component" value="Unassembled WGS sequence"/>
</dbReference>
<dbReference type="GO" id="GO:0016747">
    <property type="term" value="F:acyltransferase activity, transferring groups other than amino-acyl groups"/>
    <property type="evidence" value="ECO:0007669"/>
    <property type="project" value="InterPro"/>
</dbReference>